<protein>
    <recommendedName>
        <fullName evidence="7">Protein kinase domain-containing protein</fullName>
    </recommendedName>
</protein>
<organism evidence="8 9">
    <name type="scientific">Gymnopilus dilepis</name>
    <dbReference type="NCBI Taxonomy" id="231916"/>
    <lineage>
        <taxon>Eukaryota</taxon>
        <taxon>Fungi</taxon>
        <taxon>Dikarya</taxon>
        <taxon>Basidiomycota</taxon>
        <taxon>Agaricomycotina</taxon>
        <taxon>Agaricomycetes</taxon>
        <taxon>Agaricomycetidae</taxon>
        <taxon>Agaricales</taxon>
        <taxon>Agaricineae</taxon>
        <taxon>Hymenogastraceae</taxon>
        <taxon>Gymnopilus</taxon>
    </lineage>
</organism>
<evidence type="ECO:0000256" key="6">
    <source>
        <dbReference type="SAM" id="MobiDB-lite"/>
    </source>
</evidence>
<dbReference type="PANTHER" id="PTHR45646:SF11">
    <property type="entry name" value="SERINE_THREONINE-PROTEIN KINASE DOA"/>
    <property type="match status" value="1"/>
</dbReference>
<evidence type="ECO:0000256" key="5">
    <source>
        <dbReference type="ARBA" id="ARBA00022840"/>
    </source>
</evidence>
<evidence type="ECO:0000259" key="7">
    <source>
        <dbReference type="PROSITE" id="PS50011"/>
    </source>
</evidence>
<evidence type="ECO:0000256" key="1">
    <source>
        <dbReference type="ARBA" id="ARBA00022527"/>
    </source>
</evidence>
<feature type="domain" description="Protein kinase" evidence="7">
    <location>
        <begin position="91"/>
        <end position="386"/>
    </location>
</feature>
<evidence type="ECO:0000256" key="2">
    <source>
        <dbReference type="ARBA" id="ARBA00022679"/>
    </source>
</evidence>
<evidence type="ECO:0000256" key="3">
    <source>
        <dbReference type="ARBA" id="ARBA00022741"/>
    </source>
</evidence>
<evidence type="ECO:0000256" key="4">
    <source>
        <dbReference type="ARBA" id="ARBA00022777"/>
    </source>
</evidence>
<dbReference type="InParanoid" id="A0A409VJS1"/>
<comment type="caution">
    <text evidence="8">The sequence shown here is derived from an EMBL/GenBank/DDBJ whole genome shotgun (WGS) entry which is preliminary data.</text>
</comment>
<dbReference type="PANTHER" id="PTHR45646">
    <property type="entry name" value="SERINE/THREONINE-PROTEIN KINASE DOA-RELATED"/>
    <property type="match status" value="1"/>
</dbReference>
<keyword evidence="2" id="KW-0808">Transferase</keyword>
<dbReference type="Gene3D" id="1.10.510.10">
    <property type="entry name" value="Transferase(Phosphotransferase) domain 1"/>
    <property type="match status" value="1"/>
</dbReference>
<dbReference type="EMBL" id="NHYE01005629">
    <property type="protein sequence ID" value="PPQ66490.1"/>
    <property type="molecule type" value="Genomic_DNA"/>
</dbReference>
<accession>A0A409VJS1</accession>
<dbReference type="Gene3D" id="3.30.200.20">
    <property type="entry name" value="Phosphorylase Kinase, domain 1"/>
    <property type="match status" value="1"/>
</dbReference>
<sequence>MSTQSNSQQERVDVPTNVSDHSTPSTDAAPVSTQDPSDPPSSIQMQIPPTSAVSVVIEAPDVDQQPVPPLLQTSTTAPPDEVRAGDIIGGYTLATIMGRGSSGEVWKAKLNGTNQFAAIKILNPKPHAQSAKSCLIATHMIKDLAQQALQYLCLPEDMSKFKGRECIVSRLYAMDLACLIETDRLFPLPINHSNAMIWQLLKGLCWITHGDIKPGNILLKDSSTVSTRHLGPDGFFRSRSSANFNISSIHQILTNSRVQEILKSPEIVICDIDEARLPRQETYHPAGTPSYRAPEMVECLYWNQKADVFAAGCVAYELLTRRLLFPEQRLTSGPMPYHHHPIEISSPAAKWARVSNPDALDFIKKATNRNAAKRPNSNVLLKHKFFGQLVHLPTN</sequence>
<evidence type="ECO:0000313" key="9">
    <source>
        <dbReference type="Proteomes" id="UP000284706"/>
    </source>
</evidence>
<dbReference type="GO" id="GO:0005634">
    <property type="term" value="C:nucleus"/>
    <property type="evidence" value="ECO:0007669"/>
    <property type="project" value="TreeGrafter"/>
</dbReference>
<dbReference type="InterPro" id="IPR000719">
    <property type="entry name" value="Prot_kinase_dom"/>
</dbReference>
<dbReference type="PROSITE" id="PS00108">
    <property type="entry name" value="PROTEIN_KINASE_ST"/>
    <property type="match status" value="1"/>
</dbReference>
<keyword evidence="9" id="KW-1185">Reference proteome</keyword>
<keyword evidence="1" id="KW-0723">Serine/threonine-protein kinase</keyword>
<dbReference type="SUPFAM" id="SSF56112">
    <property type="entry name" value="Protein kinase-like (PK-like)"/>
    <property type="match status" value="1"/>
</dbReference>
<dbReference type="Proteomes" id="UP000284706">
    <property type="component" value="Unassembled WGS sequence"/>
</dbReference>
<dbReference type="GO" id="GO:0004674">
    <property type="term" value="F:protein serine/threonine kinase activity"/>
    <property type="evidence" value="ECO:0007669"/>
    <property type="project" value="UniProtKB-KW"/>
</dbReference>
<gene>
    <name evidence="8" type="ORF">CVT26_011178</name>
</gene>
<dbReference type="OrthoDB" id="3068150at2759"/>
<dbReference type="InterPro" id="IPR011009">
    <property type="entry name" value="Kinase-like_dom_sf"/>
</dbReference>
<name>A0A409VJS1_9AGAR</name>
<dbReference type="InterPro" id="IPR008271">
    <property type="entry name" value="Ser/Thr_kinase_AS"/>
</dbReference>
<keyword evidence="4" id="KW-0418">Kinase</keyword>
<feature type="compositionally biased region" description="Polar residues" evidence="6">
    <location>
        <begin position="16"/>
        <end position="46"/>
    </location>
</feature>
<reference evidence="8 9" key="1">
    <citation type="journal article" date="2018" name="Evol. Lett.">
        <title>Horizontal gene cluster transfer increased hallucinogenic mushroom diversity.</title>
        <authorList>
            <person name="Reynolds H.T."/>
            <person name="Vijayakumar V."/>
            <person name="Gluck-Thaler E."/>
            <person name="Korotkin H.B."/>
            <person name="Matheny P.B."/>
            <person name="Slot J.C."/>
        </authorList>
    </citation>
    <scope>NUCLEOTIDE SEQUENCE [LARGE SCALE GENOMIC DNA]</scope>
    <source>
        <strain evidence="8 9">SRW20</strain>
    </source>
</reference>
<dbReference type="InterPro" id="IPR051175">
    <property type="entry name" value="CLK_kinases"/>
</dbReference>
<evidence type="ECO:0000313" key="8">
    <source>
        <dbReference type="EMBL" id="PPQ66490.1"/>
    </source>
</evidence>
<keyword evidence="5" id="KW-0067">ATP-binding</keyword>
<feature type="region of interest" description="Disordered" evidence="6">
    <location>
        <begin position="1"/>
        <end position="46"/>
    </location>
</feature>
<dbReference type="Pfam" id="PF00069">
    <property type="entry name" value="Pkinase"/>
    <property type="match status" value="1"/>
</dbReference>
<dbReference type="AlphaFoldDB" id="A0A409VJS1"/>
<proteinExistence type="predicted"/>
<dbReference type="SMART" id="SM00220">
    <property type="entry name" value="S_TKc"/>
    <property type="match status" value="1"/>
</dbReference>
<dbReference type="GO" id="GO:0005524">
    <property type="term" value="F:ATP binding"/>
    <property type="evidence" value="ECO:0007669"/>
    <property type="project" value="UniProtKB-KW"/>
</dbReference>
<keyword evidence="3" id="KW-0547">Nucleotide-binding</keyword>
<dbReference type="PROSITE" id="PS50011">
    <property type="entry name" value="PROTEIN_KINASE_DOM"/>
    <property type="match status" value="1"/>
</dbReference>